<keyword evidence="2" id="KW-1185">Reference proteome</keyword>
<dbReference type="EMBL" id="RYYR01000017">
    <property type="protein sequence ID" value="RUL51117.1"/>
    <property type="molecule type" value="Genomic_DNA"/>
</dbReference>
<name>A0A3S0R5N8_9BACI</name>
<evidence type="ECO:0008006" key="3">
    <source>
        <dbReference type="Google" id="ProtNLM"/>
    </source>
</evidence>
<gene>
    <name evidence="1" type="ORF">EK386_12980</name>
</gene>
<dbReference type="Pfam" id="PF13814">
    <property type="entry name" value="Replic_Relax"/>
    <property type="match status" value="1"/>
</dbReference>
<dbReference type="RefSeq" id="WP_126659606.1">
    <property type="nucleotide sequence ID" value="NZ_RYYR01000017.1"/>
</dbReference>
<dbReference type="InterPro" id="IPR025855">
    <property type="entry name" value="Replic_Relax"/>
</dbReference>
<evidence type="ECO:0000313" key="2">
    <source>
        <dbReference type="Proteomes" id="UP000287910"/>
    </source>
</evidence>
<sequence length="197" mass="23362">MKKKILTKRDEQILLLLKRFDFLSREQLNRYFHLGTVRNTNRVLSGLSEYLSSFRDGYMTVYYLNSQGRDYVDCDKIRKKGGHIAHILMRNDAWLFYKCPRDWKNEVKISNGAISVIADAVFTRNGFYHFLEVDHLQTMKENRAKINRYKSLMESLVKQFGYYPTIVWITTTEHRKKQIEGACDGLKTIVYTINDIR</sequence>
<evidence type="ECO:0000313" key="1">
    <source>
        <dbReference type="EMBL" id="RUL51117.1"/>
    </source>
</evidence>
<reference evidence="1 2" key="1">
    <citation type="submission" date="2018-12" db="EMBL/GenBank/DDBJ databases">
        <title>Lysinibacillus antri sp. nov., isolated from a cave soil.</title>
        <authorList>
            <person name="Narsing Rao M.P."/>
            <person name="Zhang H."/>
            <person name="Dong Z.-Y."/>
            <person name="Niu X.-K."/>
            <person name="Zhang K."/>
            <person name="Fang B.-Z."/>
            <person name="Kang Y.-Q."/>
            <person name="Xiao M."/>
            <person name="Li W.-J."/>
        </authorList>
    </citation>
    <scope>NUCLEOTIDE SEQUENCE [LARGE SCALE GENOMIC DNA]</scope>
    <source>
        <strain evidence="1 2">SYSU K30002</strain>
    </source>
</reference>
<dbReference type="Proteomes" id="UP000287910">
    <property type="component" value="Unassembled WGS sequence"/>
</dbReference>
<dbReference type="AlphaFoldDB" id="A0A3S0R5N8"/>
<accession>A0A3S0R5N8</accession>
<protein>
    <recommendedName>
        <fullName evidence="3">Replication-relaxation</fullName>
    </recommendedName>
</protein>
<proteinExistence type="predicted"/>
<comment type="caution">
    <text evidence="1">The sequence shown here is derived from an EMBL/GenBank/DDBJ whole genome shotgun (WGS) entry which is preliminary data.</text>
</comment>
<organism evidence="1 2">
    <name type="scientific">Lysinibacillus antri</name>
    <dbReference type="NCBI Taxonomy" id="2498145"/>
    <lineage>
        <taxon>Bacteria</taxon>
        <taxon>Bacillati</taxon>
        <taxon>Bacillota</taxon>
        <taxon>Bacilli</taxon>
        <taxon>Bacillales</taxon>
        <taxon>Bacillaceae</taxon>
        <taxon>Lysinibacillus</taxon>
    </lineage>
</organism>